<reference evidence="2 3" key="1">
    <citation type="submission" date="2017-04" db="EMBL/GenBank/DDBJ databases">
        <title>Draft genome sequence of Marssonina coronaria NL1: causal agent of apple blotch.</title>
        <authorList>
            <person name="Cheng Q."/>
        </authorList>
    </citation>
    <scope>NUCLEOTIDE SEQUENCE [LARGE SCALE GENOMIC DNA]</scope>
    <source>
        <strain evidence="2 3">NL1</strain>
    </source>
</reference>
<dbReference type="AlphaFoldDB" id="A0A218ZBZ5"/>
<evidence type="ECO:0000313" key="2">
    <source>
        <dbReference type="EMBL" id="OWP05033.1"/>
    </source>
</evidence>
<dbReference type="EMBL" id="MZNU01000083">
    <property type="protein sequence ID" value="OWP05033.1"/>
    <property type="molecule type" value="Genomic_DNA"/>
</dbReference>
<dbReference type="CDD" id="cd09917">
    <property type="entry name" value="F-box_SF"/>
    <property type="match status" value="1"/>
</dbReference>
<protein>
    <submittedName>
        <fullName evidence="2">F-box domain containing protein</fullName>
    </submittedName>
</protein>
<gene>
    <name evidence="2" type="ORF">B2J93_603</name>
</gene>
<evidence type="ECO:0000313" key="3">
    <source>
        <dbReference type="Proteomes" id="UP000242519"/>
    </source>
</evidence>
<proteinExistence type="predicted"/>
<dbReference type="InParanoid" id="A0A218ZBZ5"/>
<dbReference type="Proteomes" id="UP000242519">
    <property type="component" value="Unassembled WGS sequence"/>
</dbReference>
<name>A0A218ZBZ5_9HELO</name>
<keyword evidence="3" id="KW-1185">Reference proteome</keyword>
<comment type="caution">
    <text evidence="2">The sequence shown here is derived from an EMBL/GenBank/DDBJ whole genome shotgun (WGS) entry which is preliminary data.</text>
</comment>
<sequence>MDYEYEIRRRTRRKHRHRPDGPAEHEHKHSSYSPFSFRGRYRDPPYPTHYPDARSRANINITTVPDDVKLSIFDRLDPADSACLGLSSRHLYPSHRRLHRGVGLYEQGRGATPLVFRLADWAPASLMLDPRSGKYVARERHEKHGGRQKDYWDGRLRRVGKRAHLRRGEERLRRVGKVFDLRESYYRRRR</sequence>
<dbReference type="OrthoDB" id="3445164at2759"/>
<organism evidence="2 3">
    <name type="scientific">Diplocarpon coronariae</name>
    <dbReference type="NCBI Taxonomy" id="2795749"/>
    <lineage>
        <taxon>Eukaryota</taxon>
        <taxon>Fungi</taxon>
        <taxon>Dikarya</taxon>
        <taxon>Ascomycota</taxon>
        <taxon>Pezizomycotina</taxon>
        <taxon>Leotiomycetes</taxon>
        <taxon>Helotiales</taxon>
        <taxon>Drepanopezizaceae</taxon>
        <taxon>Diplocarpon</taxon>
    </lineage>
</organism>
<feature type="region of interest" description="Disordered" evidence="1">
    <location>
        <begin position="1"/>
        <end position="38"/>
    </location>
</feature>
<feature type="compositionally biased region" description="Basic residues" evidence="1">
    <location>
        <begin position="9"/>
        <end position="18"/>
    </location>
</feature>
<feature type="compositionally biased region" description="Basic and acidic residues" evidence="1">
    <location>
        <begin position="19"/>
        <end position="29"/>
    </location>
</feature>
<accession>A0A218ZBZ5</accession>
<evidence type="ECO:0000256" key="1">
    <source>
        <dbReference type="SAM" id="MobiDB-lite"/>
    </source>
</evidence>